<keyword evidence="8" id="KW-1185">Reference proteome</keyword>
<dbReference type="InterPro" id="IPR050714">
    <property type="entry name" value="Cobalamin_biosynth_MTase"/>
</dbReference>
<evidence type="ECO:0000256" key="5">
    <source>
        <dbReference type="ARBA" id="ARBA00022691"/>
    </source>
</evidence>
<dbReference type="PIRSF" id="PIRSF036428">
    <property type="entry name" value="CobL"/>
    <property type="match status" value="1"/>
</dbReference>
<evidence type="ECO:0000256" key="4">
    <source>
        <dbReference type="ARBA" id="ARBA00022679"/>
    </source>
</evidence>
<dbReference type="EMBL" id="JASKMA010000022">
    <property type="protein sequence ID" value="MDT6986863.1"/>
    <property type="molecule type" value="Genomic_DNA"/>
</dbReference>
<dbReference type="PANTHER" id="PTHR43182:SF1">
    <property type="entry name" value="COBALT-PRECORRIN-7 C(5)-METHYLTRANSFERASE"/>
    <property type="match status" value="1"/>
</dbReference>
<sequence>MITVVGTGTGAPVDLPEVGKAALVVGGRRHLDAVEVPEDAERIVLGPLAPALDTIAAYVAEERPVVVLASGDPGFFGIVRALAERFGPERLDVRPGVSSIAAAFARAGLPWDDAVVVSAHGRDPRTAVNLCRAHPKVAVLTGPGAGPAELGAALRGERRVLVVASALGSAGESVERVTPEEAAGRDWGPAVSVVLCLDEARALGPVRTVAGLPERPAGWALPETEFTHRDSMITKFEVRALALARLGPRPGDLVWDVGAGSGSVAVECARLGAAAVAVERDADGVERVRANAAAHGVGVRVVHGEAPGALDGLGDDPDAVFVGGGGRELPAVVAACARRARRTVVVAMAALDRVPAARAALTDAGLTCDGVLVQSSRLAPLPGDVTRLAATNPVFLLWGVRPPAHSEGVCE</sequence>
<dbReference type="InterPro" id="IPR014777">
    <property type="entry name" value="4pyrrole_Mease_sub1"/>
</dbReference>
<dbReference type="RefSeq" id="WP_394311851.1">
    <property type="nucleotide sequence ID" value="NZ_JASKMA010000022.1"/>
</dbReference>
<dbReference type="InterPro" id="IPR029063">
    <property type="entry name" value="SAM-dependent_MTases_sf"/>
</dbReference>
<dbReference type="InterPro" id="IPR014008">
    <property type="entry name" value="Cbl_synth_MTase_CbiT"/>
</dbReference>
<keyword evidence="4" id="KW-0808">Transferase</keyword>
<evidence type="ECO:0000313" key="8">
    <source>
        <dbReference type="Proteomes" id="UP001249760"/>
    </source>
</evidence>
<dbReference type="NCBIfam" id="TIGR02467">
    <property type="entry name" value="CbiE"/>
    <property type="match status" value="1"/>
</dbReference>
<dbReference type="InterPro" id="IPR006365">
    <property type="entry name" value="Cbl_synth_CobL"/>
</dbReference>
<name>A0ABU3JY30_9ACTN</name>
<dbReference type="PANTHER" id="PTHR43182">
    <property type="entry name" value="COBALT-PRECORRIN-6B C(15)-METHYLTRANSFERASE (DECARBOXYLATING)"/>
    <property type="match status" value="1"/>
</dbReference>
<dbReference type="NCBIfam" id="TIGR02469">
    <property type="entry name" value="CbiT"/>
    <property type="match status" value="1"/>
</dbReference>
<dbReference type="Gene3D" id="3.30.950.10">
    <property type="entry name" value="Methyltransferase, Cobalt-precorrin-4 Transmethylase, Domain 2"/>
    <property type="match status" value="1"/>
</dbReference>
<dbReference type="InterPro" id="IPR000878">
    <property type="entry name" value="4pyrrol_Mease"/>
</dbReference>
<accession>A0ABU3JY30</accession>
<dbReference type="Pfam" id="PF00590">
    <property type="entry name" value="TP_methylase"/>
    <property type="match status" value="1"/>
</dbReference>
<keyword evidence="3" id="KW-0489">Methyltransferase</keyword>
<dbReference type="Proteomes" id="UP001249760">
    <property type="component" value="Unassembled WGS sequence"/>
</dbReference>
<comment type="pathway">
    <text evidence="1">Cofactor biosynthesis; adenosylcobalamin biosynthesis.</text>
</comment>
<dbReference type="InterPro" id="IPR035996">
    <property type="entry name" value="4pyrrol_Methylase_sf"/>
</dbReference>
<proteinExistence type="predicted"/>
<protein>
    <submittedName>
        <fullName evidence="7">Precorrin-6y C5,15-methyltransferase (Decarboxylating) subunit CbiE</fullName>
    </submittedName>
</protein>
<dbReference type="InterPro" id="IPR014776">
    <property type="entry name" value="4pyrrole_Mease_sub2"/>
</dbReference>
<keyword evidence="5" id="KW-0949">S-adenosyl-L-methionine</keyword>
<evidence type="ECO:0000313" key="7">
    <source>
        <dbReference type="EMBL" id="MDT6986863.1"/>
    </source>
</evidence>
<feature type="domain" description="Tetrapyrrole methylase" evidence="6">
    <location>
        <begin position="1"/>
        <end position="182"/>
    </location>
</feature>
<dbReference type="CDD" id="cd02440">
    <property type="entry name" value="AdoMet_MTases"/>
    <property type="match status" value="1"/>
</dbReference>
<evidence type="ECO:0000256" key="2">
    <source>
        <dbReference type="ARBA" id="ARBA00022573"/>
    </source>
</evidence>
<comment type="caution">
    <text evidence="7">The sequence shown here is derived from an EMBL/GenBank/DDBJ whole genome shotgun (WGS) entry which is preliminary data.</text>
</comment>
<dbReference type="SUPFAM" id="SSF53335">
    <property type="entry name" value="S-adenosyl-L-methionine-dependent methyltransferases"/>
    <property type="match status" value="1"/>
</dbReference>
<evidence type="ECO:0000256" key="1">
    <source>
        <dbReference type="ARBA" id="ARBA00004953"/>
    </source>
</evidence>
<evidence type="ECO:0000259" key="6">
    <source>
        <dbReference type="Pfam" id="PF00590"/>
    </source>
</evidence>
<dbReference type="CDD" id="cd11644">
    <property type="entry name" value="Precorrin-6Y-MT"/>
    <property type="match status" value="1"/>
</dbReference>
<reference evidence="7 8" key="1">
    <citation type="submission" date="2023-05" db="EMBL/GenBank/DDBJ databases">
        <title>Streptomyces fuscus sp. nov., a brown-black pigment producing actinomyces isolated from dry sand of Sea duck farm.</title>
        <authorList>
            <person name="Xie J."/>
            <person name="Shen N."/>
        </authorList>
    </citation>
    <scope>NUCLEOTIDE SEQUENCE [LARGE SCALE GENOMIC DNA]</scope>
    <source>
        <strain evidence="7 8">CGMCC 4.1745</strain>
    </source>
</reference>
<organism evidence="7 8">
    <name type="scientific">Streptomyces lusitanus</name>
    <dbReference type="NCBI Taxonomy" id="68232"/>
    <lineage>
        <taxon>Bacteria</taxon>
        <taxon>Bacillati</taxon>
        <taxon>Actinomycetota</taxon>
        <taxon>Actinomycetes</taxon>
        <taxon>Kitasatosporales</taxon>
        <taxon>Streptomycetaceae</taxon>
        <taxon>Streptomyces</taxon>
    </lineage>
</organism>
<evidence type="ECO:0000256" key="3">
    <source>
        <dbReference type="ARBA" id="ARBA00022603"/>
    </source>
</evidence>
<gene>
    <name evidence="7" type="primary">cbiE</name>
    <name evidence="7" type="ORF">QNO04_25765</name>
</gene>
<dbReference type="Gene3D" id="3.40.1010.10">
    <property type="entry name" value="Cobalt-precorrin-4 Transmethylase, Domain 1"/>
    <property type="match status" value="1"/>
</dbReference>
<dbReference type="InterPro" id="IPR012818">
    <property type="entry name" value="CbiE"/>
</dbReference>
<keyword evidence="2" id="KW-0169">Cobalamin biosynthesis</keyword>
<dbReference type="Gene3D" id="3.40.50.150">
    <property type="entry name" value="Vaccinia Virus protein VP39"/>
    <property type="match status" value="1"/>
</dbReference>
<dbReference type="SUPFAM" id="SSF53790">
    <property type="entry name" value="Tetrapyrrole methylase"/>
    <property type="match status" value="1"/>
</dbReference>